<protein>
    <submittedName>
        <fullName evidence="1">Uncharacterized protein</fullName>
    </submittedName>
</protein>
<evidence type="ECO:0000313" key="1">
    <source>
        <dbReference type="EMBL" id="CUX14206.1"/>
    </source>
</evidence>
<comment type="caution">
    <text evidence="1">The sequence shown here is derived from an EMBL/GenBank/DDBJ whole genome shotgun (WGS) entry which is preliminary data.</text>
</comment>
<proteinExistence type="predicted"/>
<reference evidence="1 2" key="1">
    <citation type="submission" date="2016-01" db="EMBL/GenBank/DDBJ databases">
        <authorList>
            <person name="Regsiter A."/>
            <person name="william w."/>
        </authorList>
    </citation>
    <scope>NUCLEOTIDE SEQUENCE [LARGE SCALE GENOMIC DNA]</scope>
    <source>
        <strain evidence="1 2">CFBP 6927</strain>
    </source>
</reference>
<sequence>MPNIDLTKVKEVTETTSKEGVNELLKQGWALIDTASGVDESNYPLIKYSLAKS</sequence>
<dbReference type="RefSeq" id="WP_167377429.1">
    <property type="nucleotide sequence ID" value="NZ_LT009756.1"/>
</dbReference>
<organism evidence="1 2">
    <name type="scientific">Agrobacterium genomosp. 13 str. CFBP 6927</name>
    <dbReference type="NCBI Taxonomy" id="1183428"/>
    <lineage>
        <taxon>Bacteria</taxon>
        <taxon>Pseudomonadati</taxon>
        <taxon>Pseudomonadota</taxon>
        <taxon>Alphaproteobacteria</taxon>
        <taxon>Hyphomicrobiales</taxon>
        <taxon>Rhizobiaceae</taxon>
        <taxon>Rhizobium/Agrobacterium group</taxon>
        <taxon>Agrobacterium</taxon>
        <taxon>Agrobacterium tumefaciens complex</taxon>
    </lineage>
</organism>
<dbReference type="Proteomes" id="UP000191812">
    <property type="component" value="Unassembled WGS sequence"/>
</dbReference>
<keyword evidence="2" id="KW-1185">Reference proteome</keyword>
<dbReference type="EMBL" id="FBWH01000009">
    <property type="protein sequence ID" value="CUX14206.1"/>
    <property type="molecule type" value="Genomic_DNA"/>
</dbReference>
<gene>
    <name evidence="1" type="ORF">AGR13a_Cc170302</name>
</gene>
<accession>A0ABM9VC61</accession>
<evidence type="ECO:0000313" key="2">
    <source>
        <dbReference type="Proteomes" id="UP000191812"/>
    </source>
</evidence>
<name>A0ABM9VC61_9HYPH</name>